<dbReference type="EMBL" id="NOJY02000014">
    <property type="protein sequence ID" value="RDY27315.1"/>
    <property type="molecule type" value="Genomic_DNA"/>
</dbReference>
<dbReference type="RefSeq" id="WP_094368358.1">
    <property type="nucleotide sequence ID" value="NZ_NOJY02000014.1"/>
</dbReference>
<gene>
    <name evidence="1" type="ORF">CHL78_010030</name>
</gene>
<reference evidence="1 2" key="1">
    <citation type="journal article" date="2017" name="Genome Announc.">
        <title>Draft Genome Sequence of Romboutsia weinsteinii sp. nov. Strain CCRI-19649(T) Isolated from Surface Water.</title>
        <authorList>
            <person name="Maheux A.F."/>
            <person name="Boudreau D.K."/>
            <person name="Berube E."/>
            <person name="Boissinot M."/>
            <person name="Cantin P."/>
            <person name="Raymond F."/>
            <person name="Corbeil J."/>
            <person name="Omar R.F."/>
            <person name="Bergeron M.G."/>
        </authorList>
    </citation>
    <scope>NUCLEOTIDE SEQUENCE [LARGE SCALE GENOMIC DNA]</scope>
    <source>
        <strain evidence="1 2">CCRI-19649</strain>
    </source>
</reference>
<accession>A0A371J3J9</accession>
<name>A0A371J3J9_9FIRM</name>
<proteinExistence type="predicted"/>
<organism evidence="1 2">
    <name type="scientific">Romboutsia weinsteinii</name>
    <dbReference type="NCBI Taxonomy" id="2020949"/>
    <lineage>
        <taxon>Bacteria</taxon>
        <taxon>Bacillati</taxon>
        <taxon>Bacillota</taxon>
        <taxon>Clostridia</taxon>
        <taxon>Peptostreptococcales</taxon>
        <taxon>Peptostreptococcaceae</taxon>
        <taxon>Romboutsia</taxon>
    </lineage>
</organism>
<sequence>MDFERDNNYRDLQEMYDKCKSLRYYHSIFKMKDGCMFDGIIEDVDMDRVIILVAEDVVEDECGNLHVYDGERQFGGRRRFRRFRRRSFPLGALLALSLLRFGF</sequence>
<keyword evidence="2" id="KW-1185">Reference proteome</keyword>
<comment type="caution">
    <text evidence="1">The sequence shown here is derived from an EMBL/GenBank/DDBJ whole genome shotgun (WGS) entry which is preliminary data.</text>
</comment>
<dbReference type="Proteomes" id="UP000215694">
    <property type="component" value="Unassembled WGS sequence"/>
</dbReference>
<evidence type="ECO:0000313" key="2">
    <source>
        <dbReference type="Proteomes" id="UP000215694"/>
    </source>
</evidence>
<dbReference type="AlphaFoldDB" id="A0A371J3J9"/>
<evidence type="ECO:0000313" key="1">
    <source>
        <dbReference type="EMBL" id="RDY27315.1"/>
    </source>
</evidence>
<dbReference type="OrthoDB" id="2628646at2"/>
<protein>
    <submittedName>
        <fullName evidence="1">Uncharacterized protein</fullName>
    </submittedName>
</protein>